<gene>
    <name evidence="2" type="ORF">Micbo1qcDRAFT_233273</name>
</gene>
<dbReference type="STRING" id="196109.A0A136J4L9"/>
<evidence type="ECO:0008006" key="4">
    <source>
        <dbReference type="Google" id="ProtNLM"/>
    </source>
</evidence>
<organism evidence="2 3">
    <name type="scientific">Microdochium bolleyi</name>
    <dbReference type="NCBI Taxonomy" id="196109"/>
    <lineage>
        <taxon>Eukaryota</taxon>
        <taxon>Fungi</taxon>
        <taxon>Dikarya</taxon>
        <taxon>Ascomycota</taxon>
        <taxon>Pezizomycotina</taxon>
        <taxon>Sordariomycetes</taxon>
        <taxon>Xylariomycetidae</taxon>
        <taxon>Xylariales</taxon>
        <taxon>Microdochiaceae</taxon>
        <taxon>Microdochium</taxon>
    </lineage>
</organism>
<reference evidence="3" key="1">
    <citation type="submission" date="2016-02" db="EMBL/GenBank/DDBJ databases">
        <title>Draft genome sequence of Microdochium bolleyi, a fungal endophyte of beachgrass.</title>
        <authorList>
            <consortium name="DOE Joint Genome Institute"/>
            <person name="David A.S."/>
            <person name="May G."/>
            <person name="Haridas S."/>
            <person name="Lim J."/>
            <person name="Wang M."/>
            <person name="Labutti K."/>
            <person name="Lipzen A."/>
            <person name="Barry K."/>
            <person name="Grigoriev I.V."/>
        </authorList>
    </citation>
    <scope>NUCLEOTIDE SEQUENCE [LARGE SCALE GENOMIC DNA]</scope>
    <source>
        <strain evidence="3">J235TASD1</strain>
    </source>
</reference>
<dbReference type="Proteomes" id="UP000070501">
    <property type="component" value="Unassembled WGS sequence"/>
</dbReference>
<evidence type="ECO:0000313" key="3">
    <source>
        <dbReference type="Proteomes" id="UP000070501"/>
    </source>
</evidence>
<feature type="region of interest" description="Disordered" evidence="1">
    <location>
        <begin position="1"/>
        <end position="23"/>
    </location>
</feature>
<dbReference type="OrthoDB" id="2896980at2759"/>
<accession>A0A136J4L9</accession>
<evidence type="ECO:0000313" key="2">
    <source>
        <dbReference type="EMBL" id="KXJ91916.1"/>
    </source>
</evidence>
<dbReference type="InParanoid" id="A0A136J4L9"/>
<feature type="compositionally biased region" description="Basic and acidic residues" evidence="1">
    <location>
        <begin position="1"/>
        <end position="20"/>
    </location>
</feature>
<evidence type="ECO:0000256" key="1">
    <source>
        <dbReference type="SAM" id="MobiDB-lite"/>
    </source>
</evidence>
<name>A0A136J4L9_9PEZI</name>
<keyword evidence="3" id="KW-1185">Reference proteome</keyword>
<dbReference type="EMBL" id="KQ964249">
    <property type="protein sequence ID" value="KXJ91916.1"/>
    <property type="molecule type" value="Genomic_DNA"/>
</dbReference>
<sequence length="180" mass="20247">MPIGDSKIKGSKSGEDKPSGRSDVAFTRIDRDTAFAVVEYKKRGAIPTSEKALSFLVPRERAAIIPEKSLFTGNWKKLMQQASLYATLHRTKYIALFNWDTLVLIRFHELGRKPGDEKYKVGERCKIDIVKDSAKMRLALLAFLHTAYMEEENKDKQDAPAALEGPDALISPVQRVNLNP</sequence>
<proteinExistence type="predicted"/>
<dbReference type="AlphaFoldDB" id="A0A136J4L9"/>
<protein>
    <recommendedName>
        <fullName evidence="4">Fungal-type protein kinase domain-containing protein</fullName>
    </recommendedName>
</protein>